<dbReference type="AlphaFoldDB" id="A0AA46AFK2"/>
<evidence type="ECO:0000313" key="3">
    <source>
        <dbReference type="Proteomes" id="UP001157946"/>
    </source>
</evidence>
<comment type="caution">
    <text evidence="2">The sequence shown here is derived from an EMBL/GenBank/DDBJ whole genome shotgun (WGS) entry which is preliminary data.</text>
</comment>
<feature type="region of interest" description="Disordered" evidence="1">
    <location>
        <begin position="1"/>
        <end position="20"/>
    </location>
</feature>
<evidence type="ECO:0000256" key="1">
    <source>
        <dbReference type="SAM" id="MobiDB-lite"/>
    </source>
</evidence>
<name>A0AA46AFK2_9BACL</name>
<reference evidence="2" key="1">
    <citation type="submission" date="2017-05" db="EMBL/GenBank/DDBJ databases">
        <authorList>
            <person name="Varghese N."/>
            <person name="Submissions S."/>
        </authorList>
    </citation>
    <scope>NUCLEOTIDE SEQUENCE</scope>
    <source>
        <strain evidence="2">DSM 45262</strain>
    </source>
</reference>
<protein>
    <submittedName>
        <fullName evidence="2">Uncharacterized protein</fullName>
    </submittedName>
</protein>
<dbReference type="Proteomes" id="UP001157946">
    <property type="component" value="Unassembled WGS sequence"/>
</dbReference>
<sequence length="34" mass="4216">MFQEQNKNLQKHLGILNKNKPNQRDLRHAFPFFY</sequence>
<dbReference type="EMBL" id="FXTU01000003">
    <property type="protein sequence ID" value="SMP19680.1"/>
    <property type="molecule type" value="Genomic_DNA"/>
</dbReference>
<proteinExistence type="predicted"/>
<organism evidence="2 3">
    <name type="scientific">Laceyella tengchongensis</name>
    <dbReference type="NCBI Taxonomy" id="574699"/>
    <lineage>
        <taxon>Bacteria</taxon>
        <taxon>Bacillati</taxon>
        <taxon>Bacillota</taxon>
        <taxon>Bacilli</taxon>
        <taxon>Bacillales</taxon>
        <taxon>Thermoactinomycetaceae</taxon>
        <taxon>Laceyella</taxon>
    </lineage>
</organism>
<keyword evidence="3" id="KW-1185">Reference proteome</keyword>
<accession>A0AA46AFK2</accession>
<evidence type="ECO:0000313" key="2">
    <source>
        <dbReference type="EMBL" id="SMP19680.1"/>
    </source>
</evidence>
<gene>
    <name evidence="2" type="ORF">SAMN06265361_103299</name>
</gene>